<evidence type="ECO:0000313" key="2">
    <source>
        <dbReference type="EMBL" id="CAA9384755.1"/>
    </source>
</evidence>
<sequence>ASREDRPPRLRRHPPAAAGRAALSGRRPRCRRNGRPALVASVRLSHERALAALPLLSHSFGQGPRPAHHPARRAGGAPARRGGAARGSLRAGLRARRPRGAYGGPPLLRGSHRALRRADAAHQPLPPCRRRRRHGGLPGICLRSLEPAGFRASAGGVLGAAAPEAAHRAGAGARGCRRGRGDVARLRLARL</sequence>
<feature type="region of interest" description="Disordered" evidence="1">
    <location>
        <begin position="60"/>
        <end position="111"/>
    </location>
</feature>
<protein>
    <submittedName>
        <fullName evidence="2">Uncharacterized protein</fullName>
    </submittedName>
</protein>
<accession>A0A6J4NDY5</accession>
<feature type="compositionally biased region" description="Low complexity" evidence="1">
    <location>
        <begin position="15"/>
        <end position="25"/>
    </location>
</feature>
<feature type="non-terminal residue" evidence="2">
    <location>
        <position position="191"/>
    </location>
</feature>
<feature type="compositionally biased region" description="Low complexity" evidence="1">
    <location>
        <begin position="73"/>
        <end position="92"/>
    </location>
</feature>
<reference evidence="2" key="1">
    <citation type="submission" date="2020-02" db="EMBL/GenBank/DDBJ databases">
        <authorList>
            <person name="Meier V. D."/>
        </authorList>
    </citation>
    <scope>NUCLEOTIDE SEQUENCE</scope>
    <source>
        <strain evidence="2">AVDCRST_MAG01</strain>
    </source>
</reference>
<evidence type="ECO:0000256" key="1">
    <source>
        <dbReference type="SAM" id="MobiDB-lite"/>
    </source>
</evidence>
<dbReference type="AlphaFoldDB" id="A0A6J4NDY5"/>
<proteinExistence type="predicted"/>
<feature type="region of interest" description="Disordered" evidence="1">
    <location>
        <begin position="1"/>
        <end position="34"/>
    </location>
</feature>
<dbReference type="EMBL" id="CADCUW010000022">
    <property type="protein sequence ID" value="CAA9384755.1"/>
    <property type="molecule type" value="Genomic_DNA"/>
</dbReference>
<name>A0A6J4NDY5_9ACTN</name>
<gene>
    <name evidence="2" type="ORF">AVDCRST_MAG01-01-176</name>
</gene>
<organism evidence="2">
    <name type="scientific">uncultured Rubrobacteraceae bacterium</name>
    <dbReference type="NCBI Taxonomy" id="349277"/>
    <lineage>
        <taxon>Bacteria</taxon>
        <taxon>Bacillati</taxon>
        <taxon>Actinomycetota</taxon>
        <taxon>Rubrobacteria</taxon>
        <taxon>Rubrobacterales</taxon>
        <taxon>Rubrobacteraceae</taxon>
        <taxon>environmental samples</taxon>
    </lineage>
</organism>
<feature type="non-terminal residue" evidence="2">
    <location>
        <position position="1"/>
    </location>
</feature>